<reference evidence="2" key="1">
    <citation type="submission" date="2021-05" db="EMBL/GenBank/DDBJ databases">
        <title>The genome of the haptophyte Pavlova lutheri (Diacronema luteri, Pavlovales) - a model for lipid biosynthesis in eukaryotic algae.</title>
        <authorList>
            <person name="Hulatt C.J."/>
            <person name="Posewitz M.C."/>
        </authorList>
    </citation>
    <scope>NUCLEOTIDE SEQUENCE</scope>
    <source>
        <strain evidence="2">NIVA-4/92</strain>
    </source>
</reference>
<feature type="compositionally biased region" description="Polar residues" evidence="1">
    <location>
        <begin position="1"/>
        <end position="14"/>
    </location>
</feature>
<sequence length="189" mass="18696">MTATTTSFINTIPSSHGGHSPEPGPFPSVSMRALVAFACAARSTGLGWACAPAHPTSVLARRFVRVRSAASAPLRAKHSGADGATGCGPHAAFDGMAPVTGSAGADRLPFEAAGEDDEESTSAPVAAIIEYDADYDESDLANGSATGSAGADGAATAETAPDPAETEPLSPPACSTGSAGADQLPRAQD</sequence>
<organism evidence="2 3">
    <name type="scientific">Diacronema lutheri</name>
    <name type="common">Unicellular marine alga</name>
    <name type="synonym">Monochrysis lutheri</name>
    <dbReference type="NCBI Taxonomy" id="2081491"/>
    <lineage>
        <taxon>Eukaryota</taxon>
        <taxon>Haptista</taxon>
        <taxon>Haptophyta</taxon>
        <taxon>Pavlovophyceae</taxon>
        <taxon>Pavlovales</taxon>
        <taxon>Pavlovaceae</taxon>
        <taxon>Diacronema</taxon>
    </lineage>
</organism>
<protein>
    <submittedName>
        <fullName evidence="2">Uncharacterized protein</fullName>
    </submittedName>
</protein>
<feature type="compositionally biased region" description="Low complexity" evidence="1">
    <location>
        <begin position="143"/>
        <end position="163"/>
    </location>
</feature>
<evidence type="ECO:0000313" key="2">
    <source>
        <dbReference type="EMBL" id="KAG8464438.1"/>
    </source>
</evidence>
<evidence type="ECO:0000256" key="1">
    <source>
        <dbReference type="SAM" id="MobiDB-lite"/>
    </source>
</evidence>
<accession>A0A8J6CEC9</accession>
<keyword evidence="3" id="KW-1185">Reference proteome</keyword>
<dbReference type="Proteomes" id="UP000751190">
    <property type="component" value="Unassembled WGS sequence"/>
</dbReference>
<proteinExistence type="predicted"/>
<dbReference type="EMBL" id="JAGTXO010000013">
    <property type="protein sequence ID" value="KAG8464438.1"/>
    <property type="molecule type" value="Genomic_DNA"/>
</dbReference>
<dbReference type="AlphaFoldDB" id="A0A8J6CEC9"/>
<evidence type="ECO:0000313" key="3">
    <source>
        <dbReference type="Proteomes" id="UP000751190"/>
    </source>
</evidence>
<feature type="region of interest" description="Disordered" evidence="1">
    <location>
        <begin position="1"/>
        <end position="25"/>
    </location>
</feature>
<gene>
    <name evidence="2" type="ORF">KFE25_003501</name>
</gene>
<name>A0A8J6CEC9_DIALT</name>
<feature type="region of interest" description="Disordered" evidence="1">
    <location>
        <begin position="138"/>
        <end position="189"/>
    </location>
</feature>
<comment type="caution">
    <text evidence="2">The sequence shown here is derived from an EMBL/GenBank/DDBJ whole genome shotgun (WGS) entry which is preliminary data.</text>
</comment>